<dbReference type="OrthoDB" id="9087351at2"/>
<dbReference type="CDD" id="cd00075">
    <property type="entry name" value="HATPase"/>
    <property type="match status" value="1"/>
</dbReference>
<dbReference type="Pfam" id="PF02518">
    <property type="entry name" value="HATPase_c"/>
    <property type="match status" value="1"/>
</dbReference>
<keyword evidence="6" id="KW-0418">Kinase</keyword>
<dbReference type="InterPro" id="IPR005467">
    <property type="entry name" value="His_kinase_dom"/>
</dbReference>
<dbReference type="InterPro" id="IPR035965">
    <property type="entry name" value="PAS-like_dom_sf"/>
</dbReference>
<dbReference type="PROSITE" id="PS50110">
    <property type="entry name" value="RESPONSE_REGULATORY"/>
    <property type="match status" value="1"/>
</dbReference>
<dbReference type="Proteomes" id="UP000298438">
    <property type="component" value="Unassembled WGS sequence"/>
</dbReference>
<dbReference type="PROSITE" id="PS50113">
    <property type="entry name" value="PAC"/>
    <property type="match status" value="2"/>
</dbReference>
<dbReference type="EC" id="2.7.13.3" evidence="3"/>
<feature type="domain" description="Histidine kinase" evidence="8">
    <location>
        <begin position="471"/>
        <end position="689"/>
    </location>
</feature>
<keyword evidence="5" id="KW-0808">Transferase</keyword>
<dbReference type="Gene3D" id="3.30.565.10">
    <property type="entry name" value="Histidine kinase-like ATPase, C-terminal domain"/>
    <property type="match status" value="1"/>
</dbReference>
<dbReference type="SUPFAM" id="SSF47384">
    <property type="entry name" value="Homodimeric domain of signal transducing histidine kinase"/>
    <property type="match status" value="1"/>
</dbReference>
<organism evidence="11 12">
    <name type="scientific">Zemynaea arenosa</name>
    <dbReference type="NCBI Taxonomy" id="2561931"/>
    <lineage>
        <taxon>Bacteria</taxon>
        <taxon>Pseudomonadati</taxon>
        <taxon>Pseudomonadota</taxon>
        <taxon>Betaproteobacteria</taxon>
        <taxon>Burkholderiales</taxon>
        <taxon>Oxalobacteraceae</taxon>
        <taxon>Telluria group</taxon>
        <taxon>Zemynaea</taxon>
    </lineage>
</organism>
<keyword evidence="12" id="KW-1185">Reference proteome</keyword>
<dbReference type="Gene3D" id="1.10.287.130">
    <property type="match status" value="1"/>
</dbReference>
<evidence type="ECO:0000256" key="7">
    <source>
        <dbReference type="PROSITE-ProRule" id="PRU00169"/>
    </source>
</evidence>
<dbReference type="Pfam" id="PF00072">
    <property type="entry name" value="Response_reg"/>
    <property type="match status" value="1"/>
</dbReference>
<dbReference type="InterPro" id="IPR000014">
    <property type="entry name" value="PAS"/>
</dbReference>
<evidence type="ECO:0000256" key="6">
    <source>
        <dbReference type="ARBA" id="ARBA00022777"/>
    </source>
</evidence>
<evidence type="ECO:0000256" key="5">
    <source>
        <dbReference type="ARBA" id="ARBA00022679"/>
    </source>
</evidence>
<reference evidence="11 12" key="1">
    <citation type="submission" date="2019-03" db="EMBL/GenBank/DDBJ databases">
        <title>Draft Genome Sequence of Massilia arenosa sp. nov., a Novel Massilia Species Isolated from a Sandy-loam Maize Soil.</title>
        <authorList>
            <person name="Raths R."/>
            <person name="Peta V."/>
            <person name="Bucking H."/>
        </authorList>
    </citation>
    <scope>NUCLEOTIDE SEQUENCE [LARGE SCALE GENOMIC DNA]</scope>
    <source>
        <strain evidence="11 12">MC02</strain>
    </source>
</reference>
<keyword evidence="4 7" id="KW-0597">Phosphoprotein</keyword>
<evidence type="ECO:0000313" key="12">
    <source>
        <dbReference type="Proteomes" id="UP000298438"/>
    </source>
</evidence>
<dbReference type="SMART" id="SM00448">
    <property type="entry name" value="REC"/>
    <property type="match status" value="1"/>
</dbReference>
<dbReference type="SUPFAM" id="SSF52172">
    <property type="entry name" value="CheY-like"/>
    <property type="match status" value="1"/>
</dbReference>
<dbReference type="SMART" id="SM00388">
    <property type="entry name" value="HisKA"/>
    <property type="match status" value="1"/>
</dbReference>
<evidence type="ECO:0000256" key="1">
    <source>
        <dbReference type="ARBA" id="ARBA00000085"/>
    </source>
</evidence>
<dbReference type="AlphaFoldDB" id="A0A4Y9SKS8"/>
<comment type="catalytic activity">
    <reaction evidence="1">
        <text>ATP + protein L-histidine = ADP + protein N-phospho-L-histidine.</text>
        <dbReference type="EC" id="2.7.13.3"/>
    </reaction>
</comment>
<feature type="modified residue" description="4-aspartylphosphate" evidence="7">
    <location>
        <position position="759"/>
    </location>
</feature>
<dbReference type="InterPro" id="IPR003594">
    <property type="entry name" value="HATPase_dom"/>
</dbReference>
<comment type="caution">
    <text evidence="11">The sequence shown here is derived from an EMBL/GenBank/DDBJ whole genome shotgun (WGS) entry which is preliminary data.</text>
</comment>
<dbReference type="PANTHER" id="PTHR43547">
    <property type="entry name" value="TWO-COMPONENT HISTIDINE KINASE"/>
    <property type="match status" value="1"/>
</dbReference>
<dbReference type="SMART" id="SM00387">
    <property type="entry name" value="HATPase_c"/>
    <property type="match status" value="1"/>
</dbReference>
<feature type="domain" description="PAC" evidence="10">
    <location>
        <begin position="408"/>
        <end position="460"/>
    </location>
</feature>
<dbReference type="InterPro" id="IPR013655">
    <property type="entry name" value="PAS_fold_3"/>
</dbReference>
<dbReference type="SMART" id="SM00091">
    <property type="entry name" value="PAS"/>
    <property type="match status" value="3"/>
</dbReference>
<dbReference type="InterPro" id="IPR004358">
    <property type="entry name" value="Sig_transdc_His_kin-like_C"/>
</dbReference>
<sequence>MSCRATCFPGPSHPPISRAGTPLTRPWVWSRPPVLCYEGRMSKPDLFDSVPGEVAALMREFDWSRSTLGDPSAWPQSLRALVSFMLHLKFPMFITWGEGLAFLYNDAYAEVLGAKHPAALGQPFQQIWAEIWHDVEPLARRALSGEAVYRENLPLLMRRKGFDEQTWFTFSYSPVYDETGVVRGVGCTCIETTRTVLAERHQEEENERLRMLFKQAPGIMAVLRGPEHVFEHTNEAYLDLVGERDLIGKPVRIAIPDAAGQGFFELLDRVYTTGEPVVGRAAPLRVRRGSDGSLELRYVDFIYQPFRNPAGLVDGIFVEGSDVTEAVVALQELRKTEDWLQDGLAAGRMVAWEWSLAADEIRYSSNASEVLGYSTTRVDENWQYMVPEDAPRLRAAIDEALRTRGSYRDLGRRISPATGRVMWIEQRGRVITDAQGEPVAVRGINVDVTERISAENELKEASRRKDVFLAMLAHEIRNPLAPISTAAQLLRLAGSDTRRVAQAGDIISRQVRHLTELVDDLLDVSRVTRGQVELEMALVDIKSTVHAAIEQSRPLIETRHHVLSTRMEADHAWVKGDRTRLVQVVVNLLNNAAKYTPQGGQLDLSVHVHSGEVKICVSDNGSGIEPELLPHVFDLFTQGERTPDRSQGGLGIGLALVKSMVGLHGGRVEAFSDGPGKGATFEVVLPLAQADPADRPATGPSAGPDTRPARILVVDDNVDAGESLSALLEAEGHQVLVLADAAGALARADEYRPDVFILDIGLPDMSGFDLARALRARPVHARATMVALTGYGQPHDRVLSRAAGFDHHLVKPADLERLNYILTHRAYG</sequence>
<evidence type="ECO:0000259" key="8">
    <source>
        <dbReference type="PROSITE" id="PS50109"/>
    </source>
</evidence>
<dbReference type="Gene3D" id="3.30.450.20">
    <property type="entry name" value="PAS domain"/>
    <property type="match status" value="3"/>
</dbReference>
<gene>
    <name evidence="11" type="ORF">E4L96_06635</name>
</gene>
<dbReference type="InterPro" id="IPR001789">
    <property type="entry name" value="Sig_transdc_resp-reg_receiver"/>
</dbReference>
<dbReference type="GO" id="GO:0005886">
    <property type="term" value="C:plasma membrane"/>
    <property type="evidence" value="ECO:0007669"/>
    <property type="project" value="UniProtKB-SubCell"/>
</dbReference>
<evidence type="ECO:0000313" key="11">
    <source>
        <dbReference type="EMBL" id="TFW23583.1"/>
    </source>
</evidence>
<evidence type="ECO:0000259" key="9">
    <source>
        <dbReference type="PROSITE" id="PS50110"/>
    </source>
</evidence>
<name>A0A4Y9SKS8_9BURK</name>
<dbReference type="GO" id="GO:0000155">
    <property type="term" value="F:phosphorelay sensor kinase activity"/>
    <property type="evidence" value="ECO:0007669"/>
    <property type="project" value="InterPro"/>
</dbReference>
<evidence type="ECO:0000256" key="3">
    <source>
        <dbReference type="ARBA" id="ARBA00012438"/>
    </source>
</evidence>
<dbReference type="EMBL" id="SPVF01000094">
    <property type="protein sequence ID" value="TFW23583.1"/>
    <property type="molecule type" value="Genomic_DNA"/>
</dbReference>
<dbReference type="InterPro" id="IPR000700">
    <property type="entry name" value="PAS-assoc_C"/>
</dbReference>
<dbReference type="InterPro" id="IPR001610">
    <property type="entry name" value="PAC"/>
</dbReference>
<dbReference type="Pfam" id="PF00512">
    <property type="entry name" value="HisKA"/>
    <property type="match status" value="1"/>
</dbReference>
<dbReference type="NCBIfam" id="TIGR00229">
    <property type="entry name" value="sensory_box"/>
    <property type="match status" value="1"/>
</dbReference>
<dbReference type="SUPFAM" id="SSF55874">
    <property type="entry name" value="ATPase domain of HSP90 chaperone/DNA topoisomerase II/histidine kinase"/>
    <property type="match status" value="1"/>
</dbReference>
<comment type="subcellular location">
    <subcellularLocation>
        <location evidence="2">Cell inner membrane</location>
        <topology evidence="2">Multi-pass membrane protein</topology>
    </subcellularLocation>
</comment>
<dbReference type="InterPro" id="IPR011006">
    <property type="entry name" value="CheY-like_superfamily"/>
</dbReference>
<feature type="domain" description="Response regulatory" evidence="9">
    <location>
        <begin position="710"/>
        <end position="826"/>
    </location>
</feature>
<dbReference type="Pfam" id="PF08447">
    <property type="entry name" value="PAS_3"/>
    <property type="match status" value="1"/>
</dbReference>
<dbReference type="CDD" id="cd17580">
    <property type="entry name" value="REC_2_DhkD-like"/>
    <property type="match status" value="1"/>
</dbReference>
<evidence type="ECO:0000259" key="10">
    <source>
        <dbReference type="PROSITE" id="PS50113"/>
    </source>
</evidence>
<evidence type="ECO:0000256" key="4">
    <source>
        <dbReference type="ARBA" id="ARBA00022553"/>
    </source>
</evidence>
<dbReference type="InterPro" id="IPR036890">
    <property type="entry name" value="HATPase_C_sf"/>
</dbReference>
<dbReference type="SUPFAM" id="SSF55785">
    <property type="entry name" value="PYP-like sensor domain (PAS domain)"/>
    <property type="match status" value="3"/>
</dbReference>
<dbReference type="CDD" id="cd00082">
    <property type="entry name" value="HisKA"/>
    <property type="match status" value="1"/>
</dbReference>
<dbReference type="PROSITE" id="PS50109">
    <property type="entry name" value="HIS_KIN"/>
    <property type="match status" value="1"/>
</dbReference>
<dbReference type="Gene3D" id="3.40.50.2300">
    <property type="match status" value="1"/>
</dbReference>
<dbReference type="InterPro" id="IPR013656">
    <property type="entry name" value="PAS_4"/>
</dbReference>
<dbReference type="InterPro" id="IPR003661">
    <property type="entry name" value="HisK_dim/P_dom"/>
</dbReference>
<evidence type="ECO:0000256" key="2">
    <source>
        <dbReference type="ARBA" id="ARBA00004429"/>
    </source>
</evidence>
<protein>
    <recommendedName>
        <fullName evidence="3">histidine kinase</fullName>
        <ecNumber evidence="3">2.7.13.3</ecNumber>
    </recommendedName>
</protein>
<dbReference type="FunFam" id="3.30.565.10:FF:000006">
    <property type="entry name" value="Sensor histidine kinase WalK"/>
    <property type="match status" value="1"/>
</dbReference>
<dbReference type="PANTHER" id="PTHR43547:SF2">
    <property type="entry name" value="HYBRID SIGNAL TRANSDUCTION HISTIDINE KINASE C"/>
    <property type="match status" value="1"/>
</dbReference>
<dbReference type="InterPro" id="IPR036097">
    <property type="entry name" value="HisK_dim/P_sf"/>
</dbReference>
<dbReference type="SMART" id="SM00086">
    <property type="entry name" value="PAC"/>
    <property type="match status" value="3"/>
</dbReference>
<accession>A0A4Y9SKS8</accession>
<proteinExistence type="predicted"/>
<dbReference type="PRINTS" id="PR00344">
    <property type="entry name" value="BCTRLSENSOR"/>
</dbReference>
<dbReference type="Pfam" id="PF08448">
    <property type="entry name" value="PAS_4"/>
    <property type="match status" value="2"/>
</dbReference>
<feature type="domain" description="PAC" evidence="10">
    <location>
        <begin position="280"/>
        <end position="335"/>
    </location>
</feature>